<feature type="compositionally biased region" description="Pro residues" evidence="1">
    <location>
        <begin position="1"/>
        <end position="11"/>
    </location>
</feature>
<organism evidence="2 3">
    <name type="scientific">Thalassiosira oceanica</name>
    <name type="common">Marine diatom</name>
    <dbReference type="NCBI Taxonomy" id="159749"/>
    <lineage>
        <taxon>Eukaryota</taxon>
        <taxon>Sar</taxon>
        <taxon>Stramenopiles</taxon>
        <taxon>Ochrophyta</taxon>
        <taxon>Bacillariophyta</taxon>
        <taxon>Coscinodiscophyceae</taxon>
        <taxon>Thalassiosirophycidae</taxon>
        <taxon>Thalassiosirales</taxon>
        <taxon>Thalassiosiraceae</taxon>
        <taxon>Thalassiosira</taxon>
    </lineage>
</organism>
<feature type="region of interest" description="Disordered" evidence="1">
    <location>
        <begin position="272"/>
        <end position="318"/>
    </location>
</feature>
<evidence type="ECO:0000313" key="2">
    <source>
        <dbReference type="EMBL" id="EJK67869.1"/>
    </source>
</evidence>
<feature type="compositionally biased region" description="Basic and acidic residues" evidence="1">
    <location>
        <begin position="108"/>
        <end position="117"/>
    </location>
</feature>
<feature type="compositionally biased region" description="Basic and acidic residues" evidence="1">
    <location>
        <begin position="209"/>
        <end position="223"/>
    </location>
</feature>
<accession>K0SSA0</accession>
<feature type="region of interest" description="Disordered" evidence="1">
    <location>
        <begin position="1"/>
        <end position="254"/>
    </location>
</feature>
<feature type="compositionally biased region" description="Low complexity" evidence="1">
    <location>
        <begin position="86"/>
        <end position="104"/>
    </location>
</feature>
<gene>
    <name evidence="2" type="ORF">THAOC_11029</name>
</gene>
<name>K0SSA0_THAOC</name>
<reference evidence="2 3" key="1">
    <citation type="journal article" date="2012" name="Genome Biol.">
        <title>Genome and low-iron response of an oceanic diatom adapted to chronic iron limitation.</title>
        <authorList>
            <person name="Lommer M."/>
            <person name="Specht M."/>
            <person name="Roy A.S."/>
            <person name="Kraemer L."/>
            <person name="Andreson R."/>
            <person name="Gutowska M.A."/>
            <person name="Wolf J."/>
            <person name="Bergner S.V."/>
            <person name="Schilhabel M.B."/>
            <person name="Klostermeier U.C."/>
            <person name="Beiko R.G."/>
            <person name="Rosenstiel P."/>
            <person name="Hippler M."/>
            <person name="Laroche J."/>
        </authorList>
    </citation>
    <scope>NUCLEOTIDE SEQUENCE [LARGE SCALE GENOMIC DNA]</scope>
    <source>
        <strain evidence="2 3">CCMP1005</strain>
    </source>
</reference>
<feature type="compositionally biased region" description="Basic and acidic residues" evidence="1">
    <location>
        <begin position="231"/>
        <end position="241"/>
    </location>
</feature>
<evidence type="ECO:0000256" key="1">
    <source>
        <dbReference type="SAM" id="MobiDB-lite"/>
    </source>
</evidence>
<dbReference type="EMBL" id="AGNL01012483">
    <property type="protein sequence ID" value="EJK67869.1"/>
    <property type="molecule type" value="Genomic_DNA"/>
</dbReference>
<feature type="compositionally biased region" description="Gly residues" evidence="1">
    <location>
        <begin position="146"/>
        <end position="155"/>
    </location>
</feature>
<dbReference type="Proteomes" id="UP000266841">
    <property type="component" value="Unassembled WGS sequence"/>
</dbReference>
<feature type="non-terminal residue" evidence="2">
    <location>
        <position position="1"/>
    </location>
</feature>
<dbReference type="AlphaFoldDB" id="K0SSA0"/>
<protein>
    <submittedName>
        <fullName evidence="2">Uncharacterized protein</fullName>
    </submittedName>
</protein>
<keyword evidence="3" id="KW-1185">Reference proteome</keyword>
<sequence>PPRQPVQPPPRGVEGVEEHPVRRRRGRDRLGRAPVQRALPVQPREAAEDRLGPPPPGGLGRVPVVGFSRRRLRSVRRVPPGPRPFPSLDAALRRSLLSDASDASVPARPRDPSRSESESDGGPSTACGGASECDTTSNEPSDGAGDPAGGLGGRTYGAVPLADVADSSPPRSWDAGSPPDCSSTRTRSRGLEQEYGEGAPDRPPCGGGFEERNRDQEWQEAGRKVSGKGKTTKDDFRDRILTDGMNHGGGCGEVIDPTSSSSLCDLLYFNPMDGHQNGGPGLGPGRDPPGNYHPLTCPAVVSVDGDPEPTTRPRPVDL</sequence>
<feature type="compositionally biased region" description="Basic and acidic residues" evidence="1">
    <location>
        <begin position="309"/>
        <end position="318"/>
    </location>
</feature>
<comment type="caution">
    <text evidence="2">The sequence shown here is derived from an EMBL/GenBank/DDBJ whole genome shotgun (WGS) entry which is preliminary data.</text>
</comment>
<evidence type="ECO:0000313" key="3">
    <source>
        <dbReference type="Proteomes" id="UP000266841"/>
    </source>
</evidence>
<proteinExistence type="predicted"/>